<accession>A0A841H104</accession>
<evidence type="ECO:0000313" key="2">
    <source>
        <dbReference type="EMBL" id="MBB6071599.1"/>
    </source>
</evidence>
<proteinExistence type="predicted"/>
<feature type="signal peptide" evidence="1">
    <location>
        <begin position="1"/>
        <end position="23"/>
    </location>
</feature>
<keyword evidence="1" id="KW-0732">Signal</keyword>
<dbReference type="Gene3D" id="2.60.40.1080">
    <property type="match status" value="1"/>
</dbReference>
<dbReference type="Proteomes" id="UP000582837">
    <property type="component" value="Unassembled WGS sequence"/>
</dbReference>
<dbReference type="PROSITE" id="PS51257">
    <property type="entry name" value="PROKAR_LIPOPROTEIN"/>
    <property type="match status" value="1"/>
</dbReference>
<reference evidence="2 3" key="1">
    <citation type="submission" date="2020-08" db="EMBL/GenBank/DDBJ databases">
        <title>Genomic Encyclopedia of Type Strains, Phase IV (KMG-IV): sequencing the most valuable type-strain genomes for metagenomic binning, comparative biology and taxonomic classification.</title>
        <authorList>
            <person name="Goeker M."/>
        </authorList>
    </citation>
    <scope>NUCLEOTIDE SEQUENCE [LARGE SCALE GENOMIC DNA]</scope>
    <source>
        <strain evidence="2 3">DSM 29007</strain>
    </source>
</reference>
<feature type="chain" id="PRO_5032774952" description="BIG2 domain-containing protein" evidence="1">
    <location>
        <begin position="24"/>
        <end position="151"/>
    </location>
</feature>
<keyword evidence="3" id="KW-1185">Reference proteome</keyword>
<protein>
    <recommendedName>
        <fullName evidence="4">BIG2 domain-containing protein</fullName>
    </recommendedName>
</protein>
<evidence type="ECO:0000313" key="3">
    <source>
        <dbReference type="Proteomes" id="UP000582837"/>
    </source>
</evidence>
<evidence type="ECO:0000256" key="1">
    <source>
        <dbReference type="SAM" id="SignalP"/>
    </source>
</evidence>
<name>A0A841H104_9BACT</name>
<comment type="caution">
    <text evidence="2">The sequence shown here is derived from an EMBL/GenBank/DDBJ whole genome shotgun (WGS) entry which is preliminary data.</text>
</comment>
<dbReference type="EMBL" id="JACHIA010000009">
    <property type="protein sequence ID" value="MBB6071599.1"/>
    <property type="molecule type" value="Genomic_DNA"/>
</dbReference>
<organism evidence="2 3">
    <name type="scientific">Longimicrobium terrae</name>
    <dbReference type="NCBI Taxonomy" id="1639882"/>
    <lineage>
        <taxon>Bacteria</taxon>
        <taxon>Pseudomonadati</taxon>
        <taxon>Gemmatimonadota</taxon>
        <taxon>Longimicrobiia</taxon>
        <taxon>Longimicrobiales</taxon>
        <taxon>Longimicrobiaceae</taxon>
        <taxon>Longimicrobium</taxon>
    </lineage>
</organism>
<dbReference type="RefSeq" id="WP_170034909.1">
    <property type="nucleotide sequence ID" value="NZ_JABDTL010000001.1"/>
</dbReference>
<sequence>MFTETRKLINRAALVLAATAMLAACDDDGTGPDDHDHDEAAGLVILDQNNATVVSVNASRQVTGSLSVKAGQAKHLEVWFVAEDGDRFQPDGAEHTLDWTVANESIAVIDSHGDHMDLDGVAAGSTAVVFSILHGNHSDYDSPSIPITVTP</sequence>
<gene>
    <name evidence="2" type="ORF">HNQ61_003227</name>
</gene>
<evidence type="ECO:0008006" key="4">
    <source>
        <dbReference type="Google" id="ProtNLM"/>
    </source>
</evidence>
<dbReference type="AlphaFoldDB" id="A0A841H104"/>